<comment type="caution">
    <text evidence="1">The sequence shown here is derived from an EMBL/GenBank/DDBJ whole genome shotgun (WGS) entry which is preliminary data.</text>
</comment>
<dbReference type="Proteomes" id="UP000054636">
    <property type="component" value="Unassembled WGS sequence"/>
</dbReference>
<accession>A0A0W8DFW8</accession>
<evidence type="ECO:0000313" key="1">
    <source>
        <dbReference type="EMBL" id="KUF95257.1"/>
    </source>
</evidence>
<organism evidence="1 2">
    <name type="scientific">Phytophthora nicotianae</name>
    <name type="common">Potato buckeye rot agent</name>
    <name type="synonym">Phytophthora parasitica</name>
    <dbReference type="NCBI Taxonomy" id="4792"/>
    <lineage>
        <taxon>Eukaryota</taxon>
        <taxon>Sar</taxon>
        <taxon>Stramenopiles</taxon>
        <taxon>Oomycota</taxon>
        <taxon>Peronosporomycetes</taxon>
        <taxon>Peronosporales</taxon>
        <taxon>Peronosporaceae</taxon>
        <taxon>Phytophthora</taxon>
    </lineage>
</organism>
<proteinExistence type="predicted"/>
<evidence type="ECO:0000313" key="2">
    <source>
        <dbReference type="Proteomes" id="UP000054636"/>
    </source>
</evidence>
<gene>
    <name evidence="1" type="ORF">AM588_10005288</name>
</gene>
<reference evidence="1 2" key="1">
    <citation type="submission" date="2015-11" db="EMBL/GenBank/DDBJ databases">
        <title>Genomes and virulence difference between two physiological races of Phytophthora nicotianae.</title>
        <authorList>
            <person name="Liu H."/>
            <person name="Ma X."/>
            <person name="Yu H."/>
            <person name="Fang D."/>
            <person name="Li Y."/>
            <person name="Wang X."/>
            <person name="Wang W."/>
            <person name="Dong Y."/>
            <person name="Xiao B."/>
        </authorList>
    </citation>
    <scope>NUCLEOTIDE SEQUENCE [LARGE SCALE GENOMIC DNA]</scope>
    <source>
        <strain evidence="2">race 1</strain>
    </source>
</reference>
<name>A0A0W8DFW8_PHYNI</name>
<dbReference type="EMBL" id="LNFP01000238">
    <property type="protein sequence ID" value="KUF95257.1"/>
    <property type="molecule type" value="Genomic_DNA"/>
</dbReference>
<sequence>MSSNSAQLAPCGDYSDLVGPIHICPICFVHMHPFCGKSVGQEGFGQHVVCPDCDSGKPQAISAPPVLKAFALQGNKDAISSKDAANDVDSDESSEDDIISISNVVNVTELPTSTSSRASQQVTTIQNRRRVISWMEEYENANGAKNMFTRAVDQFPDIFNSSTRNANLCKAMSWWKNREQLQAPLRGSLSLPSLRSDGTKRVNSKALSGRGRPRSKWVLWIYPLLLSEIDRLRKVGLKFDASLLRQVAKRILHDPQAPRADEDGAELSTKITSRWVQTFLENNNIVLRAATGKRLVSPQKVEDIEKQVAYHLGKLKRGFESANATDLCQPADSFVIGKIKDEWRRMWNEKKIELIEEEAWQKEQRSDGT</sequence>
<dbReference type="AlphaFoldDB" id="A0A0W8DFW8"/>
<protein>
    <submittedName>
        <fullName evidence="1">Uncharacterized protein</fullName>
    </submittedName>
</protein>